<dbReference type="EMBL" id="JACHVS010000001">
    <property type="protein sequence ID" value="MBB2996129.1"/>
    <property type="molecule type" value="Genomic_DNA"/>
</dbReference>
<dbReference type="AlphaFoldDB" id="A0A839QIW2"/>
<gene>
    <name evidence="5" type="ORF">E9229_002320</name>
</gene>
<dbReference type="PROSITE" id="PS50956">
    <property type="entry name" value="HTH_ASNC_2"/>
    <property type="match status" value="1"/>
</dbReference>
<organism evidence="5 6">
    <name type="scientific">Paeniglutamicibacter cryotolerans</name>
    <dbReference type="NCBI Taxonomy" id="670079"/>
    <lineage>
        <taxon>Bacteria</taxon>
        <taxon>Bacillati</taxon>
        <taxon>Actinomycetota</taxon>
        <taxon>Actinomycetes</taxon>
        <taxon>Micrococcales</taxon>
        <taxon>Micrococcaceae</taxon>
        <taxon>Paeniglutamicibacter</taxon>
    </lineage>
</organism>
<name>A0A839QIW2_9MICC</name>
<evidence type="ECO:0000256" key="1">
    <source>
        <dbReference type="ARBA" id="ARBA00023015"/>
    </source>
</evidence>
<dbReference type="Proteomes" id="UP000523000">
    <property type="component" value="Unassembled WGS sequence"/>
</dbReference>
<keyword evidence="3" id="KW-0804">Transcription</keyword>
<keyword evidence="6" id="KW-1185">Reference proteome</keyword>
<dbReference type="InterPro" id="IPR036390">
    <property type="entry name" value="WH_DNA-bd_sf"/>
</dbReference>
<feature type="domain" description="HTH asnC-type" evidence="4">
    <location>
        <begin position="7"/>
        <end position="68"/>
    </location>
</feature>
<evidence type="ECO:0000256" key="3">
    <source>
        <dbReference type="ARBA" id="ARBA00023163"/>
    </source>
</evidence>
<dbReference type="Gene3D" id="3.30.70.920">
    <property type="match status" value="1"/>
</dbReference>
<dbReference type="SUPFAM" id="SSF54909">
    <property type="entry name" value="Dimeric alpha+beta barrel"/>
    <property type="match status" value="1"/>
</dbReference>
<proteinExistence type="predicted"/>
<evidence type="ECO:0000313" key="6">
    <source>
        <dbReference type="Proteomes" id="UP000523000"/>
    </source>
</evidence>
<dbReference type="PANTHER" id="PTHR30154:SF34">
    <property type="entry name" value="TRANSCRIPTIONAL REGULATOR AZLB"/>
    <property type="match status" value="1"/>
</dbReference>
<dbReference type="GO" id="GO:0043200">
    <property type="term" value="P:response to amino acid"/>
    <property type="evidence" value="ECO:0007669"/>
    <property type="project" value="TreeGrafter"/>
</dbReference>
<dbReference type="GO" id="GO:0005829">
    <property type="term" value="C:cytosol"/>
    <property type="evidence" value="ECO:0007669"/>
    <property type="project" value="TreeGrafter"/>
</dbReference>
<dbReference type="InterPro" id="IPR019887">
    <property type="entry name" value="Tscrpt_reg_AsnC/Lrp_C"/>
</dbReference>
<accession>A0A839QIW2</accession>
<evidence type="ECO:0000256" key="2">
    <source>
        <dbReference type="ARBA" id="ARBA00023125"/>
    </source>
</evidence>
<dbReference type="PANTHER" id="PTHR30154">
    <property type="entry name" value="LEUCINE-RESPONSIVE REGULATORY PROTEIN"/>
    <property type="match status" value="1"/>
</dbReference>
<dbReference type="InterPro" id="IPR036388">
    <property type="entry name" value="WH-like_DNA-bd_sf"/>
</dbReference>
<sequence>MRSMHQIDDTDRRILQALATTPKATAVALAHDLHLSRNTVQARLAALESADALLPFERRINPATLGYPLTAFVHIHVRQRQLADIVEALSQIPELIEAHGLTGSADILARVVADGAQELFRVNGRILAIDGVERADTSLSMAELIPHRMLPLLRHGWERQAP</sequence>
<dbReference type="Pfam" id="PF13404">
    <property type="entry name" value="HTH_AsnC-type"/>
    <property type="match status" value="1"/>
</dbReference>
<evidence type="ECO:0000259" key="4">
    <source>
        <dbReference type="PROSITE" id="PS50956"/>
    </source>
</evidence>
<reference evidence="5 6" key="1">
    <citation type="submission" date="2020-08" db="EMBL/GenBank/DDBJ databases">
        <title>Sequencing the genomes of 1000 actinobacteria strains.</title>
        <authorList>
            <person name="Klenk H.-P."/>
        </authorList>
    </citation>
    <scope>NUCLEOTIDE SEQUENCE [LARGE SCALE GENOMIC DNA]</scope>
    <source>
        <strain evidence="5 6">DSM 22826</strain>
    </source>
</reference>
<protein>
    <submittedName>
        <fullName evidence="5">DNA-binding Lrp family transcriptional regulator</fullName>
    </submittedName>
</protein>
<keyword evidence="2 5" id="KW-0238">DNA-binding</keyword>
<dbReference type="SUPFAM" id="SSF46785">
    <property type="entry name" value="Winged helix' DNA-binding domain"/>
    <property type="match status" value="1"/>
</dbReference>
<evidence type="ECO:0000313" key="5">
    <source>
        <dbReference type="EMBL" id="MBB2996129.1"/>
    </source>
</evidence>
<dbReference type="Pfam" id="PF01037">
    <property type="entry name" value="AsnC_trans_reg"/>
    <property type="match status" value="1"/>
</dbReference>
<keyword evidence="1" id="KW-0805">Transcription regulation</keyword>
<dbReference type="Gene3D" id="1.10.10.10">
    <property type="entry name" value="Winged helix-like DNA-binding domain superfamily/Winged helix DNA-binding domain"/>
    <property type="match status" value="1"/>
</dbReference>
<dbReference type="InterPro" id="IPR019888">
    <property type="entry name" value="Tscrpt_reg_AsnC-like"/>
</dbReference>
<dbReference type="GO" id="GO:0043565">
    <property type="term" value="F:sequence-specific DNA binding"/>
    <property type="evidence" value="ECO:0007669"/>
    <property type="project" value="InterPro"/>
</dbReference>
<dbReference type="SMART" id="SM00344">
    <property type="entry name" value="HTH_ASNC"/>
    <property type="match status" value="1"/>
</dbReference>
<dbReference type="InterPro" id="IPR000485">
    <property type="entry name" value="AsnC-type_HTH_dom"/>
</dbReference>
<comment type="caution">
    <text evidence="5">The sequence shown here is derived from an EMBL/GenBank/DDBJ whole genome shotgun (WGS) entry which is preliminary data.</text>
</comment>
<dbReference type="InterPro" id="IPR011008">
    <property type="entry name" value="Dimeric_a/b-barrel"/>
</dbReference>